<feature type="domain" description="RING-type" evidence="3">
    <location>
        <begin position="92"/>
        <end position="149"/>
    </location>
</feature>
<evidence type="ECO:0000256" key="1">
    <source>
        <dbReference type="PROSITE-ProRule" id="PRU00175"/>
    </source>
</evidence>
<keyword evidence="1" id="KW-0862">Zinc</keyword>
<keyword evidence="1" id="KW-0479">Metal-binding</keyword>
<evidence type="ECO:0000313" key="4">
    <source>
        <dbReference type="EMBL" id="KAG5376223.1"/>
    </source>
</evidence>
<dbReference type="EMBL" id="JADBGQ010000010">
    <property type="protein sequence ID" value="KAG5376223.1"/>
    <property type="molecule type" value="Genomic_DNA"/>
</dbReference>
<reference evidence="4 5" key="1">
    <citation type="submission" date="2021-03" db="EMBL/GenBank/DDBJ databases">
        <authorList>
            <person name="King G.J."/>
            <person name="Bancroft I."/>
            <person name="Baten A."/>
            <person name="Bloomfield J."/>
            <person name="Borpatragohain P."/>
            <person name="He Z."/>
            <person name="Irish N."/>
            <person name="Irwin J."/>
            <person name="Liu K."/>
            <person name="Mauleon R.P."/>
            <person name="Moore J."/>
            <person name="Morris R."/>
            <person name="Ostergaard L."/>
            <person name="Wang B."/>
            <person name="Wells R."/>
        </authorList>
    </citation>
    <scope>NUCLEOTIDE SEQUENCE [LARGE SCALE GENOMIC DNA]</scope>
    <source>
        <strain evidence="4">R-o-18</strain>
        <tissue evidence="4">Leaf</tissue>
    </source>
</reference>
<protein>
    <recommendedName>
        <fullName evidence="3">RING-type domain-containing protein</fullName>
    </recommendedName>
</protein>
<dbReference type="PANTHER" id="PTHR31150:SF40">
    <property type="entry name" value="RING-TYPE DOMAIN-CONTAINING PROTEIN"/>
    <property type="match status" value="1"/>
</dbReference>
<dbReference type="PANTHER" id="PTHR31150">
    <property type="entry name" value="EXPRESSED PROTEIN"/>
    <property type="match status" value="1"/>
</dbReference>
<evidence type="ECO:0000313" key="5">
    <source>
        <dbReference type="Proteomes" id="UP000823674"/>
    </source>
</evidence>
<dbReference type="SUPFAM" id="SSF57850">
    <property type="entry name" value="RING/U-box"/>
    <property type="match status" value="1"/>
</dbReference>
<dbReference type="InterPro" id="IPR000222">
    <property type="entry name" value="PP2C_BS"/>
</dbReference>
<evidence type="ECO:0000259" key="3">
    <source>
        <dbReference type="PROSITE" id="PS50089"/>
    </source>
</evidence>
<dbReference type="SUPFAM" id="SSF81606">
    <property type="entry name" value="PP2C-like"/>
    <property type="match status" value="1"/>
</dbReference>
<feature type="compositionally biased region" description="Low complexity" evidence="2">
    <location>
        <begin position="29"/>
        <end position="40"/>
    </location>
</feature>
<feature type="region of interest" description="Disordered" evidence="2">
    <location>
        <begin position="27"/>
        <end position="47"/>
    </location>
</feature>
<name>A0ABQ7KP05_BRACM</name>
<gene>
    <name evidence="4" type="primary">A10p021270.1_BraROA</name>
    <name evidence="4" type="ORF">IGI04_040819</name>
</gene>
<evidence type="ECO:0000256" key="2">
    <source>
        <dbReference type="SAM" id="MobiDB-lite"/>
    </source>
</evidence>
<dbReference type="Gene3D" id="3.60.40.10">
    <property type="entry name" value="PPM-type phosphatase domain"/>
    <property type="match status" value="1"/>
</dbReference>
<dbReference type="PROSITE" id="PS50089">
    <property type="entry name" value="ZF_RING_2"/>
    <property type="match status" value="1"/>
</dbReference>
<dbReference type="PROSITE" id="PS01032">
    <property type="entry name" value="PPM_1"/>
    <property type="match status" value="1"/>
</dbReference>
<keyword evidence="5" id="KW-1185">Reference proteome</keyword>
<sequence>MDSKEKEDHVKSLITSREMLLKLQQNIETATTGPSASTSADLQNLSNEIQKHLMKTAATAQDPNKPDPSKATSHIKDELDKVFTVEEVGHKCDLCGRDLASDPERPNVSLRSLQEVCVLDCGHVYHFKCLKGTTLDLDNRSTNPSCIFCGHLTFNNPAVQGTFVGVYDGHGGPEGSRFIADNLFPNLKKFAFEGGEVSEEVMRNAFAETDEDFLS</sequence>
<dbReference type="Proteomes" id="UP000823674">
    <property type="component" value="Chromosome A10"/>
</dbReference>
<organism evidence="4 5">
    <name type="scientific">Brassica rapa subsp. trilocularis</name>
    <dbReference type="NCBI Taxonomy" id="1813537"/>
    <lineage>
        <taxon>Eukaryota</taxon>
        <taxon>Viridiplantae</taxon>
        <taxon>Streptophyta</taxon>
        <taxon>Embryophyta</taxon>
        <taxon>Tracheophyta</taxon>
        <taxon>Spermatophyta</taxon>
        <taxon>Magnoliopsida</taxon>
        <taxon>eudicotyledons</taxon>
        <taxon>Gunneridae</taxon>
        <taxon>Pentapetalae</taxon>
        <taxon>rosids</taxon>
        <taxon>malvids</taxon>
        <taxon>Brassicales</taxon>
        <taxon>Brassicaceae</taxon>
        <taxon>Brassiceae</taxon>
        <taxon>Brassica</taxon>
    </lineage>
</organism>
<comment type="caution">
    <text evidence="4">The sequence shown here is derived from an EMBL/GenBank/DDBJ whole genome shotgun (WGS) entry which is preliminary data.</text>
</comment>
<proteinExistence type="predicted"/>
<keyword evidence="1" id="KW-0863">Zinc-finger</keyword>
<dbReference type="InterPro" id="IPR001841">
    <property type="entry name" value="Znf_RING"/>
</dbReference>
<accession>A0ABQ7KP05</accession>
<dbReference type="InterPro" id="IPR036457">
    <property type="entry name" value="PPM-type-like_dom_sf"/>
</dbReference>